<sequence length="946" mass="107618">MMTTVSSTPATSSTPAMAQLPDVSEFSLFCHRNVGKTGSRTAAHTWTHISTRNTRTTQIGRMSELSEYEQKRLENIQKNQEMLNALGIDSQVTRLKPVTPKKYKQSQNNRKRRVAAPLEPRKSARIAKQPAPDYKDTVKAAEVELAKADRGRGVTLKHLPIPELPDVVDEDYDPDYRAPAPSREDTGILQFEKGYEHFTPNLTPEEMMRNGSFGGTFFRPIYSRVAKKNFPADFDEFPAEWYEGLDTDKMLSSEEYDIQVNKYRTQAGQGLEEWETAGWIRAQDPRGWFQWYCRFYIGRRTPDDDRQIRRWMGVCGLNGRFKRSLVKKIAEKKGERGWDDEKISPQVRQTLQHWGYRLTLEDYRAYIRGLLVTAQLTIGSRGVMIFLLLCLSLVSVVSSDVSINANWTVTDSQLNCFTSQLKTTSFDQILFHWGDTERAMTWIRQGFISNEEMQGNILRDEGMLAGGGLYLSSSPIDSILFGQFSTSHPIPAGTLVYNASALACFGRNKITLREKAQLGAVVPFIDFYKGTWSVVHTYLLTQQVYPSAVFGQTTLNIVGEFDLRAGLWNITGSMMNSGVANMLAASEFIPRMYSSICYRDGVEVQRIITTMNTTTPWKYFDDVQDYEAFHSALMSIYNMSESNRNTTVPGDWDPTWGAEGLSQTDYVELQMSVMIPQIFSIVTGTNGTDAMYRDGSYRSVVQVSRSQLSNMMNNSYLSISISDTASNGDVTVSVSYPDITALSKLNDRGVVPSQLYQSLKAYSSVDIRRNATLRSDLNRKLMRGLMRDVLNKMYDQSLSQTSAQFIWYLMSIRPFNQRSDLVTKSYYRLVEWSARREGDQEGFVYNSLMDYISDMTLLSSPTQNDAIMMGSGSDIIDLLSMMLSESLEATYQLKDMDFSDLVGWKKLMKRSVGDINGQLNATAWECAKRRNWLCFFDQLNPNWRKK</sequence>
<feature type="region of interest" description="Disordered" evidence="1">
    <location>
        <begin position="100"/>
        <end position="135"/>
    </location>
</feature>
<evidence type="ECO:0000313" key="3">
    <source>
        <dbReference type="Proteomes" id="UP000241769"/>
    </source>
</evidence>
<evidence type="ECO:0000256" key="1">
    <source>
        <dbReference type="SAM" id="MobiDB-lite"/>
    </source>
</evidence>
<dbReference type="PANTHER" id="PTHR37948:SF1">
    <property type="entry name" value="BLL5189 PROTEIN"/>
    <property type="match status" value="1"/>
</dbReference>
<dbReference type="EMBL" id="MDYQ01000074">
    <property type="protein sequence ID" value="PRP83860.1"/>
    <property type="molecule type" value="Genomic_DNA"/>
</dbReference>
<organism evidence="2 3">
    <name type="scientific">Planoprotostelium fungivorum</name>
    <dbReference type="NCBI Taxonomy" id="1890364"/>
    <lineage>
        <taxon>Eukaryota</taxon>
        <taxon>Amoebozoa</taxon>
        <taxon>Evosea</taxon>
        <taxon>Variosea</taxon>
        <taxon>Cavosteliida</taxon>
        <taxon>Cavosteliaceae</taxon>
        <taxon>Planoprotostelium</taxon>
    </lineage>
</organism>
<comment type="caution">
    <text evidence="2">The sequence shown here is derived from an EMBL/GenBank/DDBJ whole genome shotgun (WGS) entry which is preliminary data.</text>
</comment>
<name>A0A2P6NIS9_9EUKA</name>
<protein>
    <submittedName>
        <fullName evidence="2">Uncharacterized protein</fullName>
    </submittedName>
</protein>
<accession>A0A2P6NIS9</accession>
<gene>
    <name evidence="2" type="ORF">PROFUN_08891</name>
</gene>
<keyword evidence="3" id="KW-1185">Reference proteome</keyword>
<dbReference type="PANTHER" id="PTHR37948">
    <property type="entry name" value="ZGC:113208"/>
    <property type="match status" value="1"/>
</dbReference>
<dbReference type="Proteomes" id="UP000241769">
    <property type="component" value="Unassembled WGS sequence"/>
</dbReference>
<feature type="compositionally biased region" description="Basic residues" evidence="1">
    <location>
        <begin position="100"/>
        <end position="114"/>
    </location>
</feature>
<proteinExistence type="predicted"/>
<dbReference type="AlphaFoldDB" id="A0A2P6NIS9"/>
<dbReference type="OrthoDB" id="4850at2759"/>
<dbReference type="InParanoid" id="A0A2P6NIS9"/>
<reference evidence="2 3" key="1">
    <citation type="journal article" date="2018" name="Genome Biol. Evol.">
        <title>Multiple Roots of Fruiting Body Formation in Amoebozoa.</title>
        <authorList>
            <person name="Hillmann F."/>
            <person name="Forbes G."/>
            <person name="Novohradska S."/>
            <person name="Ferling I."/>
            <person name="Riege K."/>
            <person name="Groth M."/>
            <person name="Westermann M."/>
            <person name="Marz M."/>
            <person name="Spaller T."/>
            <person name="Winckler T."/>
            <person name="Schaap P."/>
            <person name="Glockner G."/>
        </authorList>
    </citation>
    <scope>NUCLEOTIDE SEQUENCE [LARGE SCALE GENOMIC DNA]</scope>
    <source>
        <strain evidence="2 3">Jena</strain>
    </source>
</reference>
<evidence type="ECO:0000313" key="2">
    <source>
        <dbReference type="EMBL" id="PRP83860.1"/>
    </source>
</evidence>
<dbReference type="STRING" id="1890364.A0A2P6NIS9"/>